<evidence type="ECO:0000313" key="3">
    <source>
        <dbReference type="Proteomes" id="UP000601435"/>
    </source>
</evidence>
<protein>
    <submittedName>
        <fullName evidence="2">Uncharacterized protein</fullName>
    </submittedName>
</protein>
<sequence length="1115" mass="122137">EMANFWTGHSARHVATSLAAALGVSKDRRDYLGRWAYAQHGSQDYVLTSRQVVQGVQNFICKCLIMGHTDGGYTEEELFCTMRSYAEALHLAGDEIVKACSVLQWDDVGATWKLGGNFPSFAVSPDRVRAAAGNMGADLPGPYQDFEQEEDRDDAPYFITISRKGFRRLHLSKKCAVRRENCLETLPIFKLSEGHSGGKSGGTGGIVCKFAIAAGGVQPESEELSCGWSAAEGPQRARASMATNLPAGVDQAAALNHLDKNVSSDLVHIFQECGVPLGLQYRLTLNFQSVKRFSTYADSRADVRTALKDDHTLEATDQATRAAVASVVSAWETAKEYASKESELRAEARMLGVSRPVSQTEKQAMRAAYEAAHGNLEEAFEPSDDYISAKLEEIENGEISASALSEVTSKKRVRTMGIQTTVDTGGHVRIVKQRNKGVMPQHTEELRTVLRVEGNAWTMLASKFKNKVFFADMSPDAWLAYANYLLGNFDIVHECLTECATRMGIQLKVDHLCEAGIGWSLVHPEDLGKLRSLEDPASIWQWSELRGLMNYSGPPLMNQELANMLLCSTCDHRSTDGSFQGDQAFFGPLQRSSEELHCFPKVFSSLGVFLNVQAEMHKDSRNGSHPNLLLALSSFTNGQVWTEDAAGTIFREVRGVFKPGRLLPVADSPQRLMAHQCYHQTEPWTGERLLLVGFTISDALQLESSHLATLRDLGFVLPASSHLKGGDALDEDGQEPPLSTPRDAAASGAPADLSTPSGGSTRVAHVSAPTEGPTLSASPSAVSPLEQTLQEDVEEADDSGDFDPNTSRCRGRWRPLARNALASSGEWDHAGKIRKVLAEAVHQAIPDLRKAAFALATGRLIKSPFSEKLINDVRARMAATLPDPEQALCKPDGQPFMLHMLSQSLKILGDPDYEILDQGNESFAEGVPLGWDKPIARTPQVFPKRTHFRKLDESDFDPSMVNYRSAEMNAAQLEEKFRQDEQAGMMLCTTEPEARRKYGSEAVLIAAMGAVTKANGDVRPLHDGTHGINLNNSIVILDKLQVPGPEDLQEVASRVKESKEAPFSLCADISHAHRNVKVRECDWPRLACKSSSASRVLWLNKVGTFGVSSAAYYWT</sequence>
<comment type="caution">
    <text evidence="2">The sequence shown here is derived from an EMBL/GenBank/DDBJ whole genome shotgun (WGS) entry which is preliminary data.</text>
</comment>
<gene>
    <name evidence="2" type="ORF">SNEC2469_LOCUS21117</name>
</gene>
<accession>A0A812XH20</accession>
<feature type="compositionally biased region" description="Polar residues" evidence="1">
    <location>
        <begin position="773"/>
        <end position="788"/>
    </location>
</feature>
<dbReference type="Proteomes" id="UP000601435">
    <property type="component" value="Unassembled WGS sequence"/>
</dbReference>
<proteinExistence type="predicted"/>
<feature type="non-terminal residue" evidence="2">
    <location>
        <position position="1"/>
    </location>
</feature>
<feature type="compositionally biased region" description="Acidic residues" evidence="1">
    <location>
        <begin position="789"/>
        <end position="801"/>
    </location>
</feature>
<dbReference type="AlphaFoldDB" id="A0A812XH20"/>
<evidence type="ECO:0000256" key="1">
    <source>
        <dbReference type="SAM" id="MobiDB-lite"/>
    </source>
</evidence>
<organism evidence="2 3">
    <name type="scientific">Symbiodinium necroappetens</name>
    <dbReference type="NCBI Taxonomy" id="1628268"/>
    <lineage>
        <taxon>Eukaryota</taxon>
        <taxon>Sar</taxon>
        <taxon>Alveolata</taxon>
        <taxon>Dinophyceae</taxon>
        <taxon>Suessiales</taxon>
        <taxon>Symbiodiniaceae</taxon>
        <taxon>Symbiodinium</taxon>
    </lineage>
</organism>
<reference evidence="2" key="1">
    <citation type="submission" date="2021-02" db="EMBL/GenBank/DDBJ databases">
        <authorList>
            <person name="Dougan E. K."/>
            <person name="Rhodes N."/>
            <person name="Thang M."/>
            <person name="Chan C."/>
        </authorList>
    </citation>
    <scope>NUCLEOTIDE SEQUENCE</scope>
</reference>
<name>A0A812XH20_9DINO</name>
<feature type="non-terminal residue" evidence="2">
    <location>
        <position position="1115"/>
    </location>
</feature>
<evidence type="ECO:0000313" key="2">
    <source>
        <dbReference type="EMBL" id="CAE7730942.1"/>
    </source>
</evidence>
<feature type="region of interest" description="Disordered" evidence="1">
    <location>
        <begin position="726"/>
        <end position="808"/>
    </location>
</feature>
<dbReference type="EMBL" id="CAJNJA010037260">
    <property type="protein sequence ID" value="CAE7730942.1"/>
    <property type="molecule type" value="Genomic_DNA"/>
</dbReference>
<keyword evidence="3" id="KW-1185">Reference proteome</keyword>